<dbReference type="Proteomes" id="UP001500067">
    <property type="component" value="Unassembled WGS sequence"/>
</dbReference>
<evidence type="ECO:0000259" key="3">
    <source>
        <dbReference type="PROSITE" id="PS51677"/>
    </source>
</evidence>
<dbReference type="PANTHER" id="PTHR34216:SF3">
    <property type="entry name" value="POLY-BETA-1,6-N-ACETYL-D-GLUCOSAMINE N-DEACETYLASE"/>
    <property type="match status" value="1"/>
</dbReference>
<gene>
    <name evidence="4" type="ORF">GCM10023093_27670</name>
</gene>
<organism evidence="4 5">
    <name type="scientific">Nemorincola caseinilytica</name>
    <dbReference type="NCBI Taxonomy" id="2054315"/>
    <lineage>
        <taxon>Bacteria</taxon>
        <taxon>Pseudomonadati</taxon>
        <taxon>Bacteroidota</taxon>
        <taxon>Chitinophagia</taxon>
        <taxon>Chitinophagales</taxon>
        <taxon>Chitinophagaceae</taxon>
        <taxon>Nemorincola</taxon>
    </lineage>
</organism>
<dbReference type="SUPFAM" id="SSF88713">
    <property type="entry name" value="Glycoside hydrolase/deacetylase"/>
    <property type="match status" value="1"/>
</dbReference>
<dbReference type="InterPro" id="IPR011330">
    <property type="entry name" value="Glyco_hydro/deAcase_b/a-brl"/>
</dbReference>
<dbReference type="InterPro" id="IPR051398">
    <property type="entry name" value="Polysacch_Deacetylase"/>
</dbReference>
<evidence type="ECO:0000256" key="2">
    <source>
        <dbReference type="ARBA" id="ARBA00022729"/>
    </source>
</evidence>
<proteinExistence type="predicted"/>
<protein>
    <recommendedName>
        <fullName evidence="3">NodB homology domain-containing protein</fullName>
    </recommendedName>
</protein>
<keyword evidence="2" id="KW-0732">Signal</keyword>
<dbReference type="InterPro" id="IPR002509">
    <property type="entry name" value="NODB_dom"/>
</dbReference>
<comment type="subcellular location">
    <subcellularLocation>
        <location evidence="1">Secreted</location>
    </subcellularLocation>
</comment>
<dbReference type="PROSITE" id="PS51677">
    <property type="entry name" value="NODB"/>
    <property type="match status" value="1"/>
</dbReference>
<comment type="caution">
    <text evidence="4">The sequence shown here is derived from an EMBL/GenBank/DDBJ whole genome shotgun (WGS) entry which is preliminary data.</text>
</comment>
<evidence type="ECO:0000256" key="1">
    <source>
        <dbReference type="ARBA" id="ARBA00004613"/>
    </source>
</evidence>
<dbReference type="CDD" id="cd10918">
    <property type="entry name" value="CE4_NodB_like_5s_6s"/>
    <property type="match status" value="1"/>
</dbReference>
<sequence>MSDRPVEYYKDVKRKKAPLRGYLRDIALTYLARFADESYLARPRVQFLYLHHIFKDEEAGLDALLQRLGKDHEFISYSSAVDKVLSGNIDKPYISFSSDDGFRNNLKAAEIMNKYGVKACFFINPGITGETDPNKIKRHCSDTLHFPTVDFLNWDDVNTLLSMGHEIGSQTMMHMNMARTPAAIVSEDVQRSFDVLSAKCGDVKHFAFPYGRFSDLNSNGKKAVFDAGFTSCASAVRGCHITSGGPIPHTQLCIRRDHIVLAWDIAHIMYFITRNARNANSVNNFFPSELR</sequence>
<reference evidence="5" key="1">
    <citation type="journal article" date="2019" name="Int. J. Syst. Evol. Microbiol.">
        <title>The Global Catalogue of Microorganisms (GCM) 10K type strain sequencing project: providing services to taxonomists for standard genome sequencing and annotation.</title>
        <authorList>
            <consortium name="The Broad Institute Genomics Platform"/>
            <consortium name="The Broad Institute Genome Sequencing Center for Infectious Disease"/>
            <person name="Wu L."/>
            <person name="Ma J."/>
        </authorList>
    </citation>
    <scope>NUCLEOTIDE SEQUENCE [LARGE SCALE GENOMIC DNA]</scope>
    <source>
        <strain evidence="5">JCM 32105</strain>
    </source>
</reference>
<evidence type="ECO:0000313" key="5">
    <source>
        <dbReference type="Proteomes" id="UP001500067"/>
    </source>
</evidence>
<dbReference type="Gene3D" id="3.20.20.370">
    <property type="entry name" value="Glycoside hydrolase/deacetylase"/>
    <property type="match status" value="1"/>
</dbReference>
<name>A0ABP8NKU1_9BACT</name>
<dbReference type="Pfam" id="PF01522">
    <property type="entry name" value="Polysacc_deac_1"/>
    <property type="match status" value="1"/>
</dbReference>
<evidence type="ECO:0000313" key="4">
    <source>
        <dbReference type="EMBL" id="GAA4468974.1"/>
    </source>
</evidence>
<dbReference type="EMBL" id="BAABFA010000019">
    <property type="protein sequence ID" value="GAA4468974.1"/>
    <property type="molecule type" value="Genomic_DNA"/>
</dbReference>
<feature type="domain" description="NodB homology" evidence="3">
    <location>
        <begin position="92"/>
        <end position="291"/>
    </location>
</feature>
<keyword evidence="5" id="KW-1185">Reference proteome</keyword>
<accession>A0ABP8NKU1</accession>
<dbReference type="PANTHER" id="PTHR34216">
    <property type="match status" value="1"/>
</dbReference>
<dbReference type="RefSeq" id="WP_345084333.1">
    <property type="nucleotide sequence ID" value="NZ_BAABFA010000019.1"/>
</dbReference>